<keyword evidence="2" id="KW-1133">Transmembrane helix</keyword>
<organism evidence="3 4">
    <name type="scientific">Aspergillus flavus</name>
    <dbReference type="NCBI Taxonomy" id="5059"/>
    <lineage>
        <taxon>Eukaryota</taxon>
        <taxon>Fungi</taxon>
        <taxon>Dikarya</taxon>
        <taxon>Ascomycota</taxon>
        <taxon>Pezizomycotina</taxon>
        <taxon>Eurotiomycetes</taxon>
        <taxon>Eurotiomycetidae</taxon>
        <taxon>Eurotiales</taxon>
        <taxon>Aspergillaceae</taxon>
        <taxon>Aspergillus</taxon>
        <taxon>Aspergillus subgen. Circumdati</taxon>
    </lineage>
</organism>
<reference evidence="3 4" key="1">
    <citation type="submission" date="2018-07" db="EMBL/GenBank/DDBJ databases">
        <title>Identification of spontaneous genetic mutation associated with occurrence of a yellow conidial color mutant of Aspergillus flavus.</title>
        <authorList>
            <person name="Chang P.-K."/>
            <person name="Mack B.M."/>
            <person name="Scharfenstein L."/>
            <person name="Gilbert M.K."/>
        </authorList>
    </citation>
    <scope>NUCLEOTIDE SEQUENCE [LARGE SCALE GENOMIC DNA]</scope>
    <source>
        <strain evidence="3 4">CA14</strain>
    </source>
</reference>
<protein>
    <submittedName>
        <fullName evidence="3">Uncharacterized protein</fullName>
    </submittedName>
</protein>
<sequence length="191" mass="20875">MELEVYHRASSSHAASFPETGSSHNSDTQLYPKNASVFAVESDNQRDQASFDIVGWPIGSRKLSRLDIGSLLLNLLGVSTAVLYLVLIAIVIKRNGNPVDKADWNRIQTAMNLAATLFPLAFAAVIGRMNQQLATWKLERGVSVGVLEQLFGSSTFFNTVITQVSVRSIKPLAFILIILWCISPLGSQSIL</sequence>
<gene>
    <name evidence="3" type="ORF">CA14_006382</name>
</gene>
<dbReference type="Proteomes" id="UP000275480">
    <property type="component" value="Unassembled WGS sequence"/>
</dbReference>
<dbReference type="EMBL" id="QQZZ01000181">
    <property type="protein sequence ID" value="RMZ36787.1"/>
    <property type="molecule type" value="Genomic_DNA"/>
</dbReference>
<accession>A0AB74BTQ1</accession>
<feature type="transmembrane region" description="Helical" evidence="2">
    <location>
        <begin position="107"/>
        <end position="127"/>
    </location>
</feature>
<comment type="caution">
    <text evidence="3">The sequence shown here is derived from an EMBL/GenBank/DDBJ whole genome shotgun (WGS) entry which is preliminary data.</text>
</comment>
<name>A0AB74BTQ1_ASPFL</name>
<evidence type="ECO:0000313" key="3">
    <source>
        <dbReference type="EMBL" id="RMZ36787.1"/>
    </source>
</evidence>
<keyword evidence="2" id="KW-0812">Transmembrane</keyword>
<proteinExistence type="predicted"/>
<keyword evidence="2" id="KW-0472">Membrane</keyword>
<feature type="region of interest" description="Disordered" evidence="1">
    <location>
        <begin position="8"/>
        <end position="27"/>
    </location>
</feature>
<feature type="transmembrane region" description="Helical" evidence="2">
    <location>
        <begin position="71"/>
        <end position="92"/>
    </location>
</feature>
<evidence type="ECO:0000256" key="2">
    <source>
        <dbReference type="SAM" id="Phobius"/>
    </source>
</evidence>
<evidence type="ECO:0000256" key="1">
    <source>
        <dbReference type="SAM" id="MobiDB-lite"/>
    </source>
</evidence>
<feature type="compositionally biased region" description="Polar residues" evidence="1">
    <location>
        <begin position="9"/>
        <end position="27"/>
    </location>
</feature>
<feature type="transmembrane region" description="Helical" evidence="2">
    <location>
        <begin position="172"/>
        <end position="190"/>
    </location>
</feature>
<evidence type="ECO:0000313" key="4">
    <source>
        <dbReference type="Proteomes" id="UP000275480"/>
    </source>
</evidence>
<dbReference type="AlphaFoldDB" id="A0AB74BTQ1"/>